<keyword evidence="1" id="KW-1133">Transmembrane helix</keyword>
<organism evidence="2 3">
    <name type="scientific">Fundicoccus culcitae</name>
    <dbReference type="NCBI Taxonomy" id="2969821"/>
    <lineage>
        <taxon>Bacteria</taxon>
        <taxon>Bacillati</taxon>
        <taxon>Bacillota</taxon>
        <taxon>Bacilli</taxon>
        <taxon>Lactobacillales</taxon>
        <taxon>Aerococcaceae</taxon>
        <taxon>Fundicoccus</taxon>
    </lineage>
</organism>
<feature type="transmembrane region" description="Helical" evidence="1">
    <location>
        <begin position="122"/>
        <end position="140"/>
    </location>
</feature>
<reference evidence="2 3" key="1">
    <citation type="submission" date="2022-08" db="EMBL/GenBank/DDBJ databases">
        <title>Aerococcaceae sp. nov isolated from spoiled eye mask.</title>
        <authorList>
            <person name="Zhou G."/>
            <person name="Xie X.-B."/>
            <person name="Shi Q.-S."/>
            <person name="Wang Y.-S."/>
            <person name="Wen X."/>
            <person name="Peng H."/>
            <person name="Yang X.-J."/>
            <person name="Tao H.-B."/>
            <person name="Huang X.-M."/>
        </authorList>
    </citation>
    <scope>NUCLEOTIDE SEQUENCE [LARGE SCALE GENOMIC DNA]</scope>
    <source>
        <strain evidence="3">DM20194951</strain>
    </source>
</reference>
<gene>
    <name evidence="2" type="ORF">NRE15_01660</name>
</gene>
<keyword evidence="1" id="KW-0472">Membrane</keyword>
<keyword evidence="1" id="KW-0812">Transmembrane</keyword>
<keyword evidence="3" id="KW-1185">Reference proteome</keyword>
<dbReference type="RefSeq" id="WP_313793885.1">
    <property type="nucleotide sequence ID" value="NZ_CP102453.1"/>
</dbReference>
<dbReference type="Proteomes" id="UP001315967">
    <property type="component" value="Chromosome"/>
</dbReference>
<accession>A0ABY5P7G5</accession>
<feature type="transmembrane region" description="Helical" evidence="1">
    <location>
        <begin position="97"/>
        <end position="115"/>
    </location>
</feature>
<name>A0ABY5P7G5_9LACT</name>
<proteinExistence type="predicted"/>
<evidence type="ECO:0000313" key="2">
    <source>
        <dbReference type="EMBL" id="UUX34383.1"/>
    </source>
</evidence>
<evidence type="ECO:0000256" key="1">
    <source>
        <dbReference type="SAM" id="Phobius"/>
    </source>
</evidence>
<evidence type="ECO:0000313" key="3">
    <source>
        <dbReference type="Proteomes" id="UP001315967"/>
    </source>
</evidence>
<evidence type="ECO:0008006" key="4">
    <source>
        <dbReference type="Google" id="ProtNLM"/>
    </source>
</evidence>
<feature type="transmembrane region" description="Helical" evidence="1">
    <location>
        <begin position="188"/>
        <end position="209"/>
    </location>
</feature>
<feature type="transmembrane region" description="Helical" evidence="1">
    <location>
        <begin position="246"/>
        <end position="265"/>
    </location>
</feature>
<sequence length="266" mass="30852">MKPLIKLLQHPLLKIIAAPFSYIFFGSIVSITNTQQFNWLDFFLLYLIVLCTQLIDQYFFIRFAKQEVQSSSAMIIIVLELLLIAFSIIFIVRQHWIINLLLILYLIFIHIQYFPFDFTRTFYHFVLNVFFNSFVLQTIAFYTQTQTVSNDFLYSLLPLVIFNAGLQLEQSTLRGIIAKQTDAYSNSLFNKLSIGLCMVAIALAVYFSLPSQSYYLTQILLVIVSLALILPLLVSTDKVHQAQNKINYFSSVMLIFNLVYALSYLY</sequence>
<dbReference type="EMBL" id="CP102453">
    <property type="protein sequence ID" value="UUX34383.1"/>
    <property type="molecule type" value="Genomic_DNA"/>
</dbReference>
<feature type="transmembrane region" description="Helical" evidence="1">
    <location>
        <begin position="43"/>
        <end position="61"/>
    </location>
</feature>
<feature type="transmembrane region" description="Helical" evidence="1">
    <location>
        <begin position="215"/>
        <end position="234"/>
    </location>
</feature>
<protein>
    <recommendedName>
        <fullName evidence="4">Prenyltransferase</fullName>
    </recommendedName>
</protein>
<feature type="transmembrane region" description="Helical" evidence="1">
    <location>
        <begin position="12"/>
        <end position="31"/>
    </location>
</feature>
<feature type="transmembrane region" description="Helical" evidence="1">
    <location>
        <begin position="73"/>
        <end position="91"/>
    </location>
</feature>